<name>A0AA40CIA5_9PEZI</name>
<sequence length="633" mass="70353">MSPYFHRLWTSPPDVRYPGHTHPKTAPSPRPLGGTFSPSCKTSISDEELDLNRLAEALFGRWETCLDELRQLYDAAGEPRTIQSLYTLRKVQQRSLENCRQKKDRGLLSPVSYAGFGTGCYAEKWAVIKKCRELVSLNREFPRSPRTPVEPGKGWTPYKTGELQEKTVVVDAVVDSGATWLKFISIAPKNLLYQVTAAGWESEDGGDSDGESEKGGDGLAYTEFVSYIKKLALAAKWNGCPHLHLLLHGLREGESDGVDRVLQYVRTKVAGDTSISITISCANSPFWTDPPPDLPAAIEALVAERGPFIGEEGYHHLTPTVNLDPSVLSALVTDLHHGAVPSQPTCQQEIITQSIIQHESTKENNELFRMQDMLATVLFPILRGRKLVCTRFAAEYFRQLISSISTGSEEARSRLILPPEGTSATHEELLAEFQKLSTVPVPSDLLLPVEIVDDVEVEMVESLISDGKLPPIALGVARDLSKLNCSVYMYGWANQLTTLTGHRGVTRQIHLSVATHWKGGDDSFNYPPPDIFNQHLGGYLIHRDKVVWWRDIVRDSDSAEGREVTVPQEIIRWTHPWTTWGRGMSAFGVPDSKTWPGVGHDDQQGFGLKLKDRVWPGDEEAPAGKAEGDDKWT</sequence>
<gene>
    <name evidence="2" type="ORF">B0T16DRAFT_440171</name>
</gene>
<evidence type="ECO:0000313" key="2">
    <source>
        <dbReference type="EMBL" id="KAK0639861.1"/>
    </source>
</evidence>
<organism evidence="2 3">
    <name type="scientific">Cercophora newfieldiana</name>
    <dbReference type="NCBI Taxonomy" id="92897"/>
    <lineage>
        <taxon>Eukaryota</taxon>
        <taxon>Fungi</taxon>
        <taxon>Dikarya</taxon>
        <taxon>Ascomycota</taxon>
        <taxon>Pezizomycotina</taxon>
        <taxon>Sordariomycetes</taxon>
        <taxon>Sordariomycetidae</taxon>
        <taxon>Sordariales</taxon>
        <taxon>Lasiosphaeriaceae</taxon>
        <taxon>Cercophora</taxon>
    </lineage>
</organism>
<feature type="region of interest" description="Disordered" evidence="1">
    <location>
        <begin position="613"/>
        <end position="633"/>
    </location>
</feature>
<evidence type="ECO:0000313" key="3">
    <source>
        <dbReference type="Proteomes" id="UP001174936"/>
    </source>
</evidence>
<feature type="region of interest" description="Disordered" evidence="1">
    <location>
        <begin position="16"/>
        <end position="36"/>
    </location>
</feature>
<dbReference type="Proteomes" id="UP001174936">
    <property type="component" value="Unassembled WGS sequence"/>
</dbReference>
<evidence type="ECO:0000256" key="1">
    <source>
        <dbReference type="SAM" id="MobiDB-lite"/>
    </source>
</evidence>
<reference evidence="2" key="1">
    <citation type="submission" date="2023-06" db="EMBL/GenBank/DDBJ databases">
        <title>Genome-scale phylogeny and comparative genomics of the fungal order Sordariales.</title>
        <authorList>
            <consortium name="Lawrence Berkeley National Laboratory"/>
            <person name="Hensen N."/>
            <person name="Bonometti L."/>
            <person name="Westerberg I."/>
            <person name="Brannstrom I.O."/>
            <person name="Guillou S."/>
            <person name="Cros-Aarteil S."/>
            <person name="Calhoun S."/>
            <person name="Haridas S."/>
            <person name="Kuo A."/>
            <person name="Mondo S."/>
            <person name="Pangilinan J."/>
            <person name="Riley R."/>
            <person name="Labutti K."/>
            <person name="Andreopoulos B."/>
            <person name="Lipzen A."/>
            <person name="Chen C."/>
            <person name="Yanf M."/>
            <person name="Daum C."/>
            <person name="Ng V."/>
            <person name="Clum A."/>
            <person name="Steindorff A."/>
            <person name="Ohm R."/>
            <person name="Martin F."/>
            <person name="Silar P."/>
            <person name="Natvig D."/>
            <person name="Lalanne C."/>
            <person name="Gautier V."/>
            <person name="Ament-Velasquez S.L."/>
            <person name="Kruys A."/>
            <person name="Hutchinson M.I."/>
            <person name="Powell A.J."/>
            <person name="Barry K."/>
            <person name="Miller A.N."/>
            <person name="Grigoriev I.V."/>
            <person name="Debuchy R."/>
            <person name="Gladieux P."/>
            <person name="Thoren M.H."/>
            <person name="Johannesson H."/>
        </authorList>
    </citation>
    <scope>NUCLEOTIDE SEQUENCE</scope>
    <source>
        <strain evidence="2">SMH2532-1</strain>
    </source>
</reference>
<accession>A0AA40CIA5</accession>
<dbReference type="EMBL" id="JAULSV010000007">
    <property type="protein sequence ID" value="KAK0639861.1"/>
    <property type="molecule type" value="Genomic_DNA"/>
</dbReference>
<keyword evidence="3" id="KW-1185">Reference proteome</keyword>
<evidence type="ECO:0008006" key="4">
    <source>
        <dbReference type="Google" id="ProtNLM"/>
    </source>
</evidence>
<protein>
    <recommendedName>
        <fullName evidence="4">DUF1308 domain-containing protein</fullName>
    </recommendedName>
</protein>
<dbReference type="PANTHER" id="PTHR13379:SF0">
    <property type="entry name" value="UPF0415 PROTEIN C7ORF25"/>
    <property type="match status" value="1"/>
</dbReference>
<comment type="caution">
    <text evidence="2">The sequence shown here is derived from an EMBL/GenBank/DDBJ whole genome shotgun (WGS) entry which is preliminary data.</text>
</comment>
<dbReference type="PANTHER" id="PTHR13379">
    <property type="entry name" value="UNCHARACTERIZED DUF1308"/>
    <property type="match status" value="1"/>
</dbReference>
<proteinExistence type="predicted"/>
<dbReference type="AlphaFoldDB" id="A0AA40CIA5"/>